<accession>A0AAD5X915</accession>
<dbReference type="Proteomes" id="UP001211907">
    <property type="component" value="Unassembled WGS sequence"/>
</dbReference>
<reference evidence="5" key="1">
    <citation type="submission" date="2020-05" db="EMBL/GenBank/DDBJ databases">
        <title>Phylogenomic resolution of chytrid fungi.</title>
        <authorList>
            <person name="Stajich J.E."/>
            <person name="Amses K."/>
            <person name="Simmons R."/>
            <person name="Seto K."/>
            <person name="Myers J."/>
            <person name="Bonds A."/>
            <person name="Quandt C.A."/>
            <person name="Barry K."/>
            <person name="Liu P."/>
            <person name="Grigoriev I."/>
            <person name="Longcore J.E."/>
            <person name="James T.Y."/>
        </authorList>
    </citation>
    <scope>NUCLEOTIDE SEQUENCE</scope>
    <source>
        <strain evidence="5">JEL0513</strain>
    </source>
</reference>
<feature type="domain" description="F-box" evidence="4">
    <location>
        <begin position="17"/>
        <end position="64"/>
    </location>
</feature>
<dbReference type="InterPro" id="IPR051848">
    <property type="entry name" value="PGIP"/>
</dbReference>
<dbReference type="SUPFAM" id="SSF52047">
    <property type="entry name" value="RNI-like"/>
    <property type="match status" value="1"/>
</dbReference>
<dbReference type="InterPro" id="IPR001611">
    <property type="entry name" value="Leu-rich_rpt"/>
</dbReference>
<dbReference type="AlphaFoldDB" id="A0AAD5X915"/>
<dbReference type="PANTHER" id="PTHR48059">
    <property type="entry name" value="POLYGALACTURONASE INHIBITOR 1"/>
    <property type="match status" value="1"/>
</dbReference>
<comment type="subcellular location">
    <subcellularLocation>
        <location evidence="1">Cell envelope</location>
    </subcellularLocation>
</comment>
<dbReference type="InterPro" id="IPR036047">
    <property type="entry name" value="F-box-like_dom_sf"/>
</dbReference>
<evidence type="ECO:0000256" key="2">
    <source>
        <dbReference type="ARBA" id="ARBA00022614"/>
    </source>
</evidence>
<evidence type="ECO:0000256" key="3">
    <source>
        <dbReference type="ARBA" id="ARBA00022737"/>
    </source>
</evidence>
<dbReference type="Pfam" id="PF00560">
    <property type="entry name" value="LRR_1"/>
    <property type="match status" value="3"/>
</dbReference>
<name>A0AAD5X915_9FUNG</name>
<evidence type="ECO:0000256" key="1">
    <source>
        <dbReference type="ARBA" id="ARBA00004196"/>
    </source>
</evidence>
<proteinExistence type="predicted"/>
<dbReference type="PROSITE" id="PS50181">
    <property type="entry name" value="FBOX"/>
    <property type="match status" value="1"/>
</dbReference>
<gene>
    <name evidence="5" type="ORF">HK100_005973</name>
</gene>
<evidence type="ECO:0000313" key="6">
    <source>
        <dbReference type="Proteomes" id="UP001211907"/>
    </source>
</evidence>
<keyword evidence="6" id="KW-1185">Reference proteome</keyword>
<evidence type="ECO:0000259" key="4">
    <source>
        <dbReference type="PROSITE" id="PS50181"/>
    </source>
</evidence>
<dbReference type="FunFam" id="3.80.10.10:FF:000041">
    <property type="entry name" value="LRR receptor-like serine/threonine-protein kinase ERECTA"/>
    <property type="match status" value="1"/>
</dbReference>
<keyword evidence="2" id="KW-0433">Leucine-rich repeat</keyword>
<dbReference type="PANTHER" id="PTHR48059:SF30">
    <property type="entry name" value="OS06G0587000 PROTEIN"/>
    <property type="match status" value="1"/>
</dbReference>
<protein>
    <recommendedName>
        <fullName evidence="4">F-box domain-containing protein</fullName>
    </recommendedName>
</protein>
<keyword evidence="3" id="KW-0677">Repeat</keyword>
<dbReference type="SUPFAM" id="SSF81383">
    <property type="entry name" value="F-box domain"/>
    <property type="match status" value="1"/>
</dbReference>
<dbReference type="InterPro" id="IPR001810">
    <property type="entry name" value="F-box_dom"/>
</dbReference>
<dbReference type="EMBL" id="JADGJH010002774">
    <property type="protein sequence ID" value="KAJ3094932.1"/>
    <property type="molecule type" value="Genomic_DNA"/>
</dbReference>
<dbReference type="Pfam" id="PF00646">
    <property type="entry name" value="F-box"/>
    <property type="match status" value="1"/>
</dbReference>
<dbReference type="Gene3D" id="3.80.10.10">
    <property type="entry name" value="Ribonuclease Inhibitor"/>
    <property type="match status" value="1"/>
</dbReference>
<evidence type="ECO:0000313" key="5">
    <source>
        <dbReference type="EMBL" id="KAJ3094932.1"/>
    </source>
</evidence>
<organism evidence="5 6">
    <name type="scientific">Physocladia obscura</name>
    <dbReference type="NCBI Taxonomy" id="109957"/>
    <lineage>
        <taxon>Eukaryota</taxon>
        <taxon>Fungi</taxon>
        <taxon>Fungi incertae sedis</taxon>
        <taxon>Chytridiomycota</taxon>
        <taxon>Chytridiomycota incertae sedis</taxon>
        <taxon>Chytridiomycetes</taxon>
        <taxon>Chytridiales</taxon>
        <taxon>Chytriomycetaceae</taxon>
        <taxon>Physocladia</taxon>
    </lineage>
</organism>
<dbReference type="InterPro" id="IPR032675">
    <property type="entry name" value="LRR_dom_sf"/>
</dbReference>
<comment type="caution">
    <text evidence="5">The sequence shown here is derived from an EMBL/GenBank/DDBJ whole genome shotgun (WGS) entry which is preliminary data.</text>
</comment>
<sequence length="318" mass="35436">MTQEGSNMSELENNINKINFSELPADVATDILSWIPTQKVTIIRRVSRAFYTCISTQQFALINLTRFVPHNQRTKQQTGEVSEWELLLFTMPTSFQAHGFSIIFEQMQEIFWVNDPAFRHPFFTDALVIPAAICNALALKHLTMSGCDLYGAAEVTCHDGIVSELFQLHNLVTLNLSGNKFRGGSIPHMVGNLSLLVVLNLSSSQLGGELPRELFDCLMLESLNLELNELVGCIPNAIGRCERLKSVNLSRNGLTGDIPVELFNCTDLRRLDLSSNQLTGHIPAEIGECKLLLLVKLTGNLLSGELLDHFKNSFLFDV</sequence>